<dbReference type="InterPro" id="IPR051278">
    <property type="entry name" value="HdrB/HdrD_reductase"/>
</dbReference>
<dbReference type="EMBL" id="DQVE01000059">
    <property type="protein sequence ID" value="HIP98883.1"/>
    <property type="molecule type" value="Genomic_DNA"/>
</dbReference>
<keyword evidence="1" id="KW-0560">Oxidoreductase</keyword>
<protein>
    <submittedName>
        <fullName evidence="3">Disulfide reductase</fullName>
    </submittedName>
</protein>
<reference evidence="3" key="1">
    <citation type="journal article" date="2020" name="ISME J.">
        <title>Gammaproteobacteria mediating utilization of methyl-, sulfur- and petroleum organic compounds in deep ocean hydrothermal plumes.</title>
        <authorList>
            <person name="Zhou Z."/>
            <person name="Liu Y."/>
            <person name="Pan J."/>
            <person name="Cron B.R."/>
            <person name="Toner B.M."/>
            <person name="Anantharaman K."/>
            <person name="Breier J.A."/>
            <person name="Dick G.J."/>
            <person name="Li M."/>
        </authorList>
    </citation>
    <scope>NUCLEOTIDE SEQUENCE</scope>
    <source>
        <strain evidence="3">SZUA-1501</strain>
    </source>
</reference>
<dbReference type="Proteomes" id="UP000606463">
    <property type="component" value="Unassembled WGS sequence"/>
</dbReference>
<dbReference type="GO" id="GO:0016491">
    <property type="term" value="F:oxidoreductase activity"/>
    <property type="evidence" value="ECO:0007669"/>
    <property type="project" value="UniProtKB-KW"/>
</dbReference>
<evidence type="ECO:0000259" key="2">
    <source>
        <dbReference type="Pfam" id="PF02754"/>
    </source>
</evidence>
<name>A0A9D0YQ74_AQUAO</name>
<dbReference type="Pfam" id="PF02754">
    <property type="entry name" value="CCG"/>
    <property type="match status" value="2"/>
</dbReference>
<dbReference type="PANTHER" id="PTHR42947">
    <property type="entry name" value="COB--COM HETERODISULFIDE REDUCTASE SUBUNIT B 1"/>
    <property type="match status" value="1"/>
</dbReference>
<organism evidence="3 4">
    <name type="scientific">Aquifex aeolicus</name>
    <dbReference type="NCBI Taxonomy" id="63363"/>
    <lineage>
        <taxon>Bacteria</taxon>
        <taxon>Pseudomonadati</taxon>
        <taxon>Aquificota</taxon>
        <taxon>Aquificia</taxon>
        <taxon>Aquificales</taxon>
        <taxon>Aquificaceae</taxon>
        <taxon>Aquifex</taxon>
    </lineage>
</organism>
<sequence>MRKIGFYQGCCFQGPDAHMFDTLKKVFSDLGVDLKLLEKTTCCGGNTIDEANRYLVYSINARNIALAENEGLDLLVTCNTCYMVLAKTKHALDNNPQLREEINERLAEEGLEYKGTAKIWHILPYLLEEVGIEKIKEKVKKPLNGWKIATYYGCHIKYPKEVAVVDSEDPKGLEELISALGGEPIKDYKGKDVCCGYHAYYTNKEVALKKVVKAPQGAKKAGAEVLVTPCPLCFKAQDIYQDMAQAEEQKVPSIYLPEILAYALGYGPEEAGLTYHIIPINKISVNVSSTG</sequence>
<evidence type="ECO:0000256" key="1">
    <source>
        <dbReference type="ARBA" id="ARBA00023002"/>
    </source>
</evidence>
<accession>A0A9D0YQ74</accession>
<dbReference type="Gene3D" id="1.20.1050.140">
    <property type="match status" value="1"/>
</dbReference>
<dbReference type="InterPro" id="IPR004017">
    <property type="entry name" value="Cys_rich_dom"/>
</dbReference>
<dbReference type="AlphaFoldDB" id="A0A9D0YQ74"/>
<gene>
    <name evidence="3" type="ORF">EYH37_05960</name>
</gene>
<dbReference type="PANTHER" id="PTHR42947:SF1">
    <property type="entry name" value="COB--COM HETERODISULFIDE REDUCTASE SUBUNIT B 1"/>
    <property type="match status" value="1"/>
</dbReference>
<feature type="domain" description="Cysteine-rich" evidence="2">
    <location>
        <begin position="149"/>
        <end position="234"/>
    </location>
</feature>
<comment type="caution">
    <text evidence="3">The sequence shown here is derived from an EMBL/GenBank/DDBJ whole genome shotgun (WGS) entry which is preliminary data.</text>
</comment>
<evidence type="ECO:0000313" key="3">
    <source>
        <dbReference type="EMBL" id="HIP98883.1"/>
    </source>
</evidence>
<evidence type="ECO:0000313" key="4">
    <source>
        <dbReference type="Proteomes" id="UP000606463"/>
    </source>
</evidence>
<dbReference type="Gene3D" id="3.40.50.11810">
    <property type="match status" value="1"/>
</dbReference>
<proteinExistence type="predicted"/>
<feature type="domain" description="Cysteine-rich" evidence="2">
    <location>
        <begin position="5"/>
        <end position="85"/>
    </location>
</feature>